<dbReference type="InterPro" id="IPR036986">
    <property type="entry name" value="S4_RNA-bd_sf"/>
</dbReference>
<dbReference type="SUPFAM" id="SSF55174">
    <property type="entry name" value="Alpha-L RNA-binding motif"/>
    <property type="match status" value="1"/>
</dbReference>
<reference evidence="5" key="2">
    <citation type="submission" date="2021-04" db="EMBL/GenBank/DDBJ databases">
        <authorList>
            <person name="Gilroy R."/>
        </authorList>
    </citation>
    <scope>NUCLEOTIDE SEQUENCE</scope>
    <source>
        <strain evidence="5">CHK186-16707</strain>
    </source>
</reference>
<dbReference type="InterPro" id="IPR002942">
    <property type="entry name" value="S4_RNA-bd"/>
</dbReference>
<feature type="domain" description="RNA-binding S4" evidence="4">
    <location>
        <begin position="13"/>
        <end position="70"/>
    </location>
</feature>
<dbReference type="AlphaFoldDB" id="A0A9D2HEL4"/>
<dbReference type="Pfam" id="PF01479">
    <property type="entry name" value="S4"/>
    <property type="match status" value="1"/>
</dbReference>
<name>A0A9D2HEL4_9BACT</name>
<dbReference type="Proteomes" id="UP000824225">
    <property type="component" value="Unassembled WGS sequence"/>
</dbReference>
<keyword evidence="2" id="KW-0413">Isomerase</keyword>
<dbReference type="Gene3D" id="3.10.290.10">
    <property type="entry name" value="RNA-binding S4 domain"/>
    <property type="match status" value="1"/>
</dbReference>
<keyword evidence="3" id="KW-0694">RNA-binding</keyword>
<comment type="similarity">
    <text evidence="1">Belongs to the pseudouridine synthase RluA family.</text>
</comment>
<dbReference type="PROSITE" id="PS50889">
    <property type="entry name" value="S4"/>
    <property type="match status" value="1"/>
</dbReference>
<dbReference type="GO" id="GO:0120159">
    <property type="term" value="F:rRNA pseudouridine synthase activity"/>
    <property type="evidence" value="ECO:0007669"/>
    <property type="project" value="UniProtKB-ARBA"/>
</dbReference>
<dbReference type="EMBL" id="DXAN01000021">
    <property type="protein sequence ID" value="HJA08771.1"/>
    <property type="molecule type" value="Genomic_DNA"/>
</dbReference>
<evidence type="ECO:0000256" key="1">
    <source>
        <dbReference type="ARBA" id="ARBA00010876"/>
    </source>
</evidence>
<dbReference type="Gene3D" id="3.30.2350.10">
    <property type="entry name" value="Pseudouridine synthase"/>
    <property type="match status" value="1"/>
</dbReference>
<organism evidence="5 6">
    <name type="scientific">Candidatus Mailhella merdigallinarum</name>
    <dbReference type="NCBI Taxonomy" id="2838658"/>
    <lineage>
        <taxon>Bacteria</taxon>
        <taxon>Pseudomonadati</taxon>
        <taxon>Thermodesulfobacteriota</taxon>
        <taxon>Desulfovibrionia</taxon>
        <taxon>Desulfovibrionales</taxon>
        <taxon>Desulfovibrionaceae</taxon>
        <taxon>Mailhella</taxon>
    </lineage>
</organism>
<dbReference type="CDD" id="cd00165">
    <property type="entry name" value="S4"/>
    <property type="match status" value="1"/>
</dbReference>
<protein>
    <submittedName>
        <fullName evidence="5">Pseudouridine synthase</fullName>
    </submittedName>
</protein>
<dbReference type="InterPro" id="IPR006145">
    <property type="entry name" value="PsdUridine_synth_RsuA/RluA"/>
</dbReference>
<proteinExistence type="inferred from homology"/>
<sequence>MPECVVSPEEGGRRLDHVLARLFPALGLRGRRRLCGEGQVLVNGRPGHGAYKVRPGDVLCLAETGGDPEASGPSVRLVGRSAHLAALDKPAGLHTEALAGKTGDSLQVRLDELLPRGKERPRLLNRLDFPTSGLVAVALDEEGAERWRRAQEGGLMEKRYLALLEGELTEERLMRQRLVLKGRERVLVELADHADFRRHTLLRPLAALDARELADILEAAEGRVWRGAGPTPQRATLAACRIVKGARHQIRAHAAAAGFPLWGDRRYGAAWLCGLERENGGERAAPYAENECFYLHHGCLSLPGWTVRSAPRWLDLLGGVARAAGLAWLEERAPAPAK</sequence>
<dbReference type="InterPro" id="IPR020103">
    <property type="entry name" value="PsdUridine_synth_cat_dom_sf"/>
</dbReference>
<evidence type="ECO:0000259" key="4">
    <source>
        <dbReference type="SMART" id="SM00363"/>
    </source>
</evidence>
<dbReference type="InterPro" id="IPR050188">
    <property type="entry name" value="RluA_PseudoU_synthase"/>
</dbReference>
<dbReference type="GO" id="GO:0003723">
    <property type="term" value="F:RNA binding"/>
    <property type="evidence" value="ECO:0007669"/>
    <property type="project" value="UniProtKB-KW"/>
</dbReference>
<accession>A0A9D2HEL4</accession>
<dbReference type="SMART" id="SM00363">
    <property type="entry name" value="S4"/>
    <property type="match status" value="1"/>
</dbReference>
<evidence type="ECO:0000256" key="2">
    <source>
        <dbReference type="ARBA" id="ARBA00023235"/>
    </source>
</evidence>
<evidence type="ECO:0000256" key="3">
    <source>
        <dbReference type="PROSITE-ProRule" id="PRU00182"/>
    </source>
</evidence>
<dbReference type="PANTHER" id="PTHR21600:SF87">
    <property type="entry name" value="RNA PSEUDOURIDYLATE SYNTHASE DOMAIN-CONTAINING PROTEIN 1"/>
    <property type="match status" value="1"/>
</dbReference>
<dbReference type="CDD" id="cd02869">
    <property type="entry name" value="PseudoU_synth_RluA_like"/>
    <property type="match status" value="1"/>
</dbReference>
<dbReference type="GO" id="GO:0000455">
    <property type="term" value="P:enzyme-directed rRNA pseudouridine synthesis"/>
    <property type="evidence" value="ECO:0007669"/>
    <property type="project" value="UniProtKB-ARBA"/>
</dbReference>
<comment type="caution">
    <text evidence="5">The sequence shown here is derived from an EMBL/GenBank/DDBJ whole genome shotgun (WGS) entry which is preliminary data.</text>
</comment>
<reference evidence="5" key="1">
    <citation type="journal article" date="2021" name="PeerJ">
        <title>Extensive microbial diversity within the chicken gut microbiome revealed by metagenomics and culture.</title>
        <authorList>
            <person name="Gilroy R."/>
            <person name="Ravi A."/>
            <person name="Getino M."/>
            <person name="Pursley I."/>
            <person name="Horton D.L."/>
            <person name="Alikhan N.F."/>
            <person name="Baker D."/>
            <person name="Gharbi K."/>
            <person name="Hall N."/>
            <person name="Watson M."/>
            <person name="Adriaenssens E.M."/>
            <person name="Foster-Nyarko E."/>
            <person name="Jarju S."/>
            <person name="Secka A."/>
            <person name="Antonio M."/>
            <person name="Oren A."/>
            <person name="Chaudhuri R.R."/>
            <person name="La Ragione R."/>
            <person name="Hildebrand F."/>
            <person name="Pallen M.J."/>
        </authorList>
    </citation>
    <scope>NUCLEOTIDE SEQUENCE</scope>
    <source>
        <strain evidence="5">CHK186-16707</strain>
    </source>
</reference>
<dbReference type="Pfam" id="PF00849">
    <property type="entry name" value="PseudoU_synth_2"/>
    <property type="match status" value="1"/>
</dbReference>
<gene>
    <name evidence="5" type="ORF">H9962_06250</name>
</gene>
<dbReference type="SUPFAM" id="SSF55120">
    <property type="entry name" value="Pseudouridine synthase"/>
    <property type="match status" value="1"/>
</dbReference>
<evidence type="ECO:0000313" key="5">
    <source>
        <dbReference type="EMBL" id="HJA08771.1"/>
    </source>
</evidence>
<evidence type="ECO:0000313" key="6">
    <source>
        <dbReference type="Proteomes" id="UP000824225"/>
    </source>
</evidence>
<dbReference type="PANTHER" id="PTHR21600">
    <property type="entry name" value="MITOCHONDRIAL RNA PSEUDOURIDINE SYNTHASE"/>
    <property type="match status" value="1"/>
</dbReference>